<proteinExistence type="predicted"/>
<evidence type="ECO:0000313" key="2">
    <source>
        <dbReference type="Proteomes" id="UP000789920"/>
    </source>
</evidence>
<keyword evidence="2" id="KW-1185">Reference proteome</keyword>
<dbReference type="Proteomes" id="UP000789920">
    <property type="component" value="Unassembled WGS sequence"/>
</dbReference>
<accession>A0ACA9SJ62</accession>
<sequence>LLQNPATNQIPTQTYVLVGDLIQLDGTPSSTIQNISSDNIFSNLPQNDTEWFDNMEDKYNINTDKKWPELARTLLYDYPKRNIIKIEGNFGDKP</sequence>
<reference evidence="1" key="1">
    <citation type="submission" date="2021-06" db="EMBL/GenBank/DDBJ databases">
        <authorList>
            <person name="Kallberg Y."/>
            <person name="Tangrot J."/>
            <person name="Rosling A."/>
        </authorList>
    </citation>
    <scope>NUCLEOTIDE SEQUENCE</scope>
    <source>
        <strain evidence="1">MA461A</strain>
    </source>
</reference>
<dbReference type="EMBL" id="CAJVQC010126900">
    <property type="protein sequence ID" value="CAG8840482.1"/>
    <property type="molecule type" value="Genomic_DNA"/>
</dbReference>
<feature type="non-terminal residue" evidence="1">
    <location>
        <position position="94"/>
    </location>
</feature>
<name>A0ACA9SJ62_9GLOM</name>
<evidence type="ECO:0000313" key="1">
    <source>
        <dbReference type="EMBL" id="CAG8840482.1"/>
    </source>
</evidence>
<gene>
    <name evidence="1" type="ORF">RPERSI_LOCUS31445</name>
</gene>
<feature type="non-terminal residue" evidence="1">
    <location>
        <position position="1"/>
    </location>
</feature>
<comment type="caution">
    <text evidence="1">The sequence shown here is derived from an EMBL/GenBank/DDBJ whole genome shotgun (WGS) entry which is preliminary data.</text>
</comment>
<protein>
    <submittedName>
        <fullName evidence="1">20897_t:CDS:1</fullName>
    </submittedName>
</protein>
<organism evidence="1 2">
    <name type="scientific">Racocetra persica</name>
    <dbReference type="NCBI Taxonomy" id="160502"/>
    <lineage>
        <taxon>Eukaryota</taxon>
        <taxon>Fungi</taxon>
        <taxon>Fungi incertae sedis</taxon>
        <taxon>Mucoromycota</taxon>
        <taxon>Glomeromycotina</taxon>
        <taxon>Glomeromycetes</taxon>
        <taxon>Diversisporales</taxon>
        <taxon>Gigasporaceae</taxon>
        <taxon>Racocetra</taxon>
    </lineage>
</organism>